<dbReference type="Proteomes" id="UP000321721">
    <property type="component" value="Unassembled WGS sequence"/>
</dbReference>
<name>A0A5C6RYG5_9FLAO</name>
<gene>
    <name evidence="3" type="ORF">FRY74_03235</name>
</gene>
<evidence type="ECO:0000313" key="4">
    <source>
        <dbReference type="Proteomes" id="UP000321721"/>
    </source>
</evidence>
<protein>
    <submittedName>
        <fullName evidence="3">Uncharacterized protein</fullName>
    </submittedName>
</protein>
<feature type="transmembrane region" description="Helical" evidence="1">
    <location>
        <begin position="48"/>
        <end position="68"/>
    </location>
</feature>
<keyword evidence="2" id="KW-0732">Signal</keyword>
<organism evidence="3 4">
    <name type="scientific">Vicingus serpentipes</name>
    <dbReference type="NCBI Taxonomy" id="1926625"/>
    <lineage>
        <taxon>Bacteria</taxon>
        <taxon>Pseudomonadati</taxon>
        <taxon>Bacteroidota</taxon>
        <taxon>Flavobacteriia</taxon>
        <taxon>Flavobacteriales</taxon>
        <taxon>Vicingaceae</taxon>
        <taxon>Vicingus</taxon>
    </lineage>
</organism>
<sequence length="78" mass="8452">MKIAKQIFLVSLFYGISYVSNAQCAMCKAVAESDLAGGGTAAQGINEGILYLMFIPYILIGGVGYFIYKHYMKNKSGV</sequence>
<evidence type="ECO:0000256" key="2">
    <source>
        <dbReference type="SAM" id="SignalP"/>
    </source>
</evidence>
<accession>A0A5C6RYG5</accession>
<keyword evidence="1" id="KW-0812">Transmembrane</keyword>
<dbReference type="EMBL" id="VOOS01000001">
    <property type="protein sequence ID" value="TXB67213.1"/>
    <property type="molecule type" value="Genomic_DNA"/>
</dbReference>
<comment type="caution">
    <text evidence="3">The sequence shown here is derived from an EMBL/GenBank/DDBJ whole genome shotgun (WGS) entry which is preliminary data.</text>
</comment>
<evidence type="ECO:0000313" key="3">
    <source>
        <dbReference type="EMBL" id="TXB67213.1"/>
    </source>
</evidence>
<dbReference type="RefSeq" id="WP_147098546.1">
    <property type="nucleotide sequence ID" value="NZ_VOOS01000001.1"/>
</dbReference>
<keyword evidence="4" id="KW-1185">Reference proteome</keyword>
<reference evidence="3 4" key="1">
    <citation type="submission" date="2019-08" db="EMBL/GenBank/DDBJ databases">
        <title>Genome of Vicingus serpentipes NCIMB 15042.</title>
        <authorList>
            <person name="Bowman J.P."/>
        </authorList>
    </citation>
    <scope>NUCLEOTIDE SEQUENCE [LARGE SCALE GENOMIC DNA]</scope>
    <source>
        <strain evidence="3 4">NCIMB 15042</strain>
    </source>
</reference>
<dbReference type="AlphaFoldDB" id="A0A5C6RYG5"/>
<keyword evidence="1" id="KW-1133">Transmembrane helix</keyword>
<proteinExistence type="predicted"/>
<dbReference type="OrthoDB" id="678747at2"/>
<feature type="signal peptide" evidence="2">
    <location>
        <begin position="1"/>
        <end position="22"/>
    </location>
</feature>
<evidence type="ECO:0000256" key="1">
    <source>
        <dbReference type="SAM" id="Phobius"/>
    </source>
</evidence>
<feature type="chain" id="PRO_5023125451" evidence="2">
    <location>
        <begin position="23"/>
        <end position="78"/>
    </location>
</feature>
<keyword evidence="1" id="KW-0472">Membrane</keyword>